<dbReference type="EMBL" id="BKCJ011701132">
    <property type="protein sequence ID" value="GFD47511.1"/>
    <property type="molecule type" value="Genomic_DNA"/>
</dbReference>
<reference evidence="1" key="1">
    <citation type="journal article" date="2019" name="Sci. Rep.">
        <title>Draft genome of Tanacetum cinerariifolium, the natural source of mosquito coil.</title>
        <authorList>
            <person name="Yamashiro T."/>
            <person name="Shiraishi A."/>
            <person name="Satake H."/>
            <person name="Nakayama K."/>
        </authorList>
    </citation>
    <scope>NUCLEOTIDE SEQUENCE</scope>
</reference>
<accession>A0A699WRY4</accession>
<evidence type="ECO:0000313" key="1">
    <source>
        <dbReference type="EMBL" id="GFD47511.1"/>
    </source>
</evidence>
<sequence>VRKAQDAAFVDGAVVVKSYGYFFRNWSLRSHVNSGSLLEFH</sequence>
<proteinExistence type="predicted"/>
<organism evidence="1">
    <name type="scientific">Tanacetum cinerariifolium</name>
    <name type="common">Dalmatian daisy</name>
    <name type="synonym">Chrysanthemum cinerariifolium</name>
    <dbReference type="NCBI Taxonomy" id="118510"/>
    <lineage>
        <taxon>Eukaryota</taxon>
        <taxon>Viridiplantae</taxon>
        <taxon>Streptophyta</taxon>
        <taxon>Embryophyta</taxon>
        <taxon>Tracheophyta</taxon>
        <taxon>Spermatophyta</taxon>
        <taxon>Magnoliopsida</taxon>
        <taxon>eudicotyledons</taxon>
        <taxon>Gunneridae</taxon>
        <taxon>Pentapetalae</taxon>
        <taxon>asterids</taxon>
        <taxon>campanulids</taxon>
        <taxon>Asterales</taxon>
        <taxon>Asteraceae</taxon>
        <taxon>Asteroideae</taxon>
        <taxon>Anthemideae</taxon>
        <taxon>Anthemidinae</taxon>
        <taxon>Tanacetum</taxon>
    </lineage>
</organism>
<protein>
    <submittedName>
        <fullName evidence="1">Uncharacterized protein</fullName>
    </submittedName>
</protein>
<dbReference type="AlphaFoldDB" id="A0A699WRY4"/>
<comment type="caution">
    <text evidence="1">The sequence shown here is derived from an EMBL/GenBank/DDBJ whole genome shotgun (WGS) entry which is preliminary data.</text>
</comment>
<gene>
    <name evidence="1" type="ORF">Tci_919480</name>
</gene>
<feature type="non-terminal residue" evidence="1">
    <location>
        <position position="1"/>
    </location>
</feature>
<name>A0A699WRY4_TANCI</name>